<feature type="region of interest" description="Disordered" evidence="1">
    <location>
        <begin position="74"/>
        <end position="210"/>
    </location>
</feature>
<keyword evidence="4" id="KW-1185">Reference proteome</keyword>
<name>A0A496PGQ9_9MICC</name>
<evidence type="ECO:0000259" key="2">
    <source>
        <dbReference type="SMART" id="SM00894"/>
    </source>
</evidence>
<proteinExistence type="predicted"/>
<sequence length="210" mass="21654">MVANTVPDARSGQKAAQSPSGAASSGAEAAAPAQETLAGRLGQSCGNDREAVTLGQETIYCDPDQAGALAWVSAADHASATKKAAEAKRAADKAAADKKITAQKSADQQRADHQAAAKQAAAKKSQAERAATVRAERKKATARKKAAAAKAEEKKAEEERAANLPSTEENASVYYQNCTAVRDAGADPIRSGDPGYSRKLDRDGDGIACE</sequence>
<dbReference type="EMBL" id="QQXL01000008">
    <property type="protein sequence ID" value="RKW69661.1"/>
    <property type="molecule type" value="Genomic_DNA"/>
</dbReference>
<feature type="compositionally biased region" description="Low complexity" evidence="1">
    <location>
        <begin position="116"/>
        <end position="133"/>
    </location>
</feature>
<dbReference type="Pfam" id="PF05901">
    <property type="entry name" value="Excalibur"/>
    <property type="match status" value="1"/>
</dbReference>
<feature type="compositionally biased region" description="Basic and acidic residues" evidence="1">
    <location>
        <begin position="150"/>
        <end position="161"/>
    </location>
</feature>
<dbReference type="InterPro" id="IPR008613">
    <property type="entry name" value="Excalibur_Ca-bd_domain"/>
</dbReference>
<protein>
    <recommendedName>
        <fullName evidence="2">Excalibur calcium-binding domain-containing protein</fullName>
    </recommendedName>
</protein>
<organism evidence="3 4">
    <name type="scientific">Galactobacter caseinivorans</name>
    <dbReference type="NCBI Taxonomy" id="2676123"/>
    <lineage>
        <taxon>Bacteria</taxon>
        <taxon>Bacillati</taxon>
        <taxon>Actinomycetota</taxon>
        <taxon>Actinomycetes</taxon>
        <taxon>Micrococcales</taxon>
        <taxon>Micrococcaceae</taxon>
        <taxon>Galactobacter</taxon>
    </lineage>
</organism>
<evidence type="ECO:0000313" key="3">
    <source>
        <dbReference type="EMBL" id="RKW69661.1"/>
    </source>
</evidence>
<feature type="domain" description="Excalibur calcium-binding" evidence="2">
    <location>
        <begin position="174"/>
        <end position="210"/>
    </location>
</feature>
<feature type="compositionally biased region" description="Low complexity" evidence="1">
    <location>
        <begin position="15"/>
        <end position="35"/>
    </location>
</feature>
<dbReference type="SMART" id="SM00894">
    <property type="entry name" value="Excalibur"/>
    <property type="match status" value="1"/>
</dbReference>
<feature type="compositionally biased region" description="Polar residues" evidence="1">
    <location>
        <begin position="164"/>
        <end position="179"/>
    </location>
</feature>
<gene>
    <name evidence="3" type="ORF">DWQ67_12605</name>
</gene>
<accession>A0A496PGQ9</accession>
<feature type="region of interest" description="Disordered" evidence="1">
    <location>
        <begin position="1"/>
        <end position="35"/>
    </location>
</feature>
<dbReference type="Proteomes" id="UP000273119">
    <property type="component" value="Unassembled WGS sequence"/>
</dbReference>
<evidence type="ECO:0000313" key="4">
    <source>
        <dbReference type="Proteomes" id="UP000273119"/>
    </source>
</evidence>
<dbReference type="AlphaFoldDB" id="A0A496PGQ9"/>
<evidence type="ECO:0000256" key="1">
    <source>
        <dbReference type="SAM" id="MobiDB-lite"/>
    </source>
</evidence>
<reference evidence="3 4" key="1">
    <citation type="submission" date="2018-07" db="EMBL/GenBank/DDBJ databases">
        <title>Arthrobacter sp. nov., isolated from raw cow's milk with high bacterial count.</title>
        <authorList>
            <person name="Hahne J."/>
            <person name="Isele D."/>
            <person name="Lipski A."/>
        </authorList>
    </citation>
    <scope>NUCLEOTIDE SEQUENCE [LARGE SCALE GENOMIC DNA]</scope>
    <source>
        <strain evidence="3 4">JZ R-183</strain>
    </source>
</reference>
<comment type="caution">
    <text evidence="3">The sequence shown here is derived from an EMBL/GenBank/DDBJ whole genome shotgun (WGS) entry which is preliminary data.</text>
</comment>
<feature type="compositionally biased region" description="Basic and acidic residues" evidence="1">
    <location>
        <begin position="83"/>
        <end position="100"/>
    </location>
</feature>
<feature type="compositionally biased region" description="Basic and acidic residues" evidence="1">
    <location>
        <begin position="196"/>
        <end position="210"/>
    </location>
</feature>